<comment type="function">
    <text evidence="8">Endoribonuclease that initiates mRNA decay.</text>
</comment>
<dbReference type="InterPro" id="IPR006674">
    <property type="entry name" value="HD_domain"/>
</dbReference>
<dbReference type="InterPro" id="IPR003607">
    <property type="entry name" value="HD/PDEase_dom"/>
</dbReference>
<dbReference type="InterPro" id="IPR022711">
    <property type="entry name" value="RNase_Y_N"/>
</dbReference>
<evidence type="ECO:0000256" key="9">
    <source>
        <dbReference type="NCBIfam" id="TIGR03319"/>
    </source>
</evidence>
<dbReference type="GO" id="GO:0006402">
    <property type="term" value="P:mRNA catabolic process"/>
    <property type="evidence" value="ECO:0007669"/>
    <property type="project" value="UniProtKB-UniRule"/>
</dbReference>
<dbReference type="InterPro" id="IPR006675">
    <property type="entry name" value="HDIG_dom"/>
</dbReference>
<keyword evidence="13" id="KW-1185">Reference proteome</keyword>
<organism evidence="12 13">
    <name type="scientific">Sulfurimonas sediminis</name>
    <dbReference type="NCBI Taxonomy" id="2590020"/>
    <lineage>
        <taxon>Bacteria</taxon>
        <taxon>Pseudomonadati</taxon>
        <taxon>Campylobacterota</taxon>
        <taxon>Epsilonproteobacteria</taxon>
        <taxon>Campylobacterales</taxon>
        <taxon>Sulfurimonadaceae</taxon>
        <taxon>Sulfurimonas</taxon>
    </lineage>
</organism>
<keyword evidence="10" id="KW-0175">Coiled coil</keyword>
<dbReference type="NCBIfam" id="TIGR03319">
    <property type="entry name" value="RNase_Y"/>
    <property type="match status" value="1"/>
</dbReference>
<evidence type="ECO:0000256" key="1">
    <source>
        <dbReference type="ARBA" id="ARBA00022692"/>
    </source>
</evidence>
<dbReference type="InterPro" id="IPR004087">
    <property type="entry name" value="KH_dom"/>
</dbReference>
<dbReference type="SMART" id="SM00322">
    <property type="entry name" value="KH"/>
    <property type="match status" value="1"/>
</dbReference>
<dbReference type="NCBIfam" id="TIGR00277">
    <property type="entry name" value="HDIG"/>
    <property type="match status" value="1"/>
</dbReference>
<evidence type="ECO:0000259" key="11">
    <source>
        <dbReference type="PROSITE" id="PS51831"/>
    </source>
</evidence>
<feature type="coiled-coil region" evidence="10">
    <location>
        <begin position="35"/>
        <end position="141"/>
    </location>
</feature>
<dbReference type="PANTHER" id="PTHR12826">
    <property type="entry name" value="RIBONUCLEASE Y"/>
    <property type="match status" value="1"/>
</dbReference>
<dbReference type="PANTHER" id="PTHR12826:SF15">
    <property type="entry name" value="RIBONUCLEASE Y"/>
    <property type="match status" value="1"/>
</dbReference>
<dbReference type="CDD" id="cd22431">
    <property type="entry name" value="KH-I_RNaseY"/>
    <property type="match status" value="1"/>
</dbReference>
<evidence type="ECO:0000256" key="10">
    <source>
        <dbReference type="SAM" id="Coils"/>
    </source>
</evidence>
<dbReference type="InterPro" id="IPR036612">
    <property type="entry name" value="KH_dom_type_1_sf"/>
</dbReference>
<evidence type="ECO:0000313" key="13">
    <source>
        <dbReference type="Proteomes" id="UP000593719"/>
    </source>
</evidence>
<gene>
    <name evidence="8 12" type="primary">rny</name>
    <name evidence="12" type="ORF">FJR45_07675</name>
</gene>
<dbReference type="RefSeq" id="WP_193150025.1">
    <property type="nucleotide sequence ID" value="NZ_CP041235.1"/>
</dbReference>
<evidence type="ECO:0000256" key="8">
    <source>
        <dbReference type="HAMAP-Rule" id="MF_00335"/>
    </source>
</evidence>
<dbReference type="HAMAP" id="MF_00335">
    <property type="entry name" value="RNase_Y"/>
    <property type="match status" value="1"/>
</dbReference>
<reference evidence="12 13" key="1">
    <citation type="submission" date="2019-06" db="EMBL/GenBank/DDBJ databases">
        <title>Sulfurimonas gotlandica sp. nov., a chemoautotrophic and psychrotolerant epsilonproteobacterium isolated from a pelagic redoxcline, and an emended description of the genus Sulfurimonas.</title>
        <authorList>
            <person name="Wang S."/>
            <person name="Jiang L."/>
            <person name="Shao Z."/>
        </authorList>
    </citation>
    <scope>NUCLEOTIDE SEQUENCE [LARGE SCALE GENOMIC DNA]</scope>
    <source>
        <strain evidence="12 13">S2-6</strain>
    </source>
</reference>
<dbReference type="Pfam" id="PF12072">
    <property type="entry name" value="RNase_Y_N"/>
    <property type="match status" value="1"/>
</dbReference>
<keyword evidence="6" id="KW-1133">Transmembrane helix</keyword>
<name>A0A7M1B2V0_9BACT</name>
<keyword evidence="1" id="KW-0812">Transmembrane</keyword>
<evidence type="ECO:0000256" key="6">
    <source>
        <dbReference type="ARBA" id="ARBA00022989"/>
    </source>
</evidence>
<dbReference type="InterPro" id="IPR017705">
    <property type="entry name" value="Ribonuclease_Y"/>
</dbReference>
<accession>A0A7M1B2V0</accession>
<dbReference type="EC" id="3.1.-.-" evidence="8 9"/>
<dbReference type="AlphaFoldDB" id="A0A7M1B2V0"/>
<keyword evidence="7" id="KW-0472">Membrane</keyword>
<evidence type="ECO:0000256" key="5">
    <source>
        <dbReference type="ARBA" id="ARBA00022884"/>
    </source>
</evidence>
<keyword evidence="3 8" id="KW-0255">Endonuclease</keyword>
<dbReference type="Pfam" id="PF00013">
    <property type="entry name" value="KH_1"/>
    <property type="match status" value="1"/>
</dbReference>
<dbReference type="Pfam" id="PF01966">
    <property type="entry name" value="HD"/>
    <property type="match status" value="1"/>
</dbReference>
<dbReference type="GO" id="GO:0016787">
    <property type="term" value="F:hydrolase activity"/>
    <property type="evidence" value="ECO:0007669"/>
    <property type="project" value="UniProtKB-KW"/>
</dbReference>
<dbReference type="PROSITE" id="PS51831">
    <property type="entry name" value="HD"/>
    <property type="match status" value="1"/>
</dbReference>
<dbReference type="EMBL" id="CP041235">
    <property type="protein sequence ID" value="QOP43836.1"/>
    <property type="molecule type" value="Genomic_DNA"/>
</dbReference>
<dbReference type="SMART" id="SM00471">
    <property type="entry name" value="HDc"/>
    <property type="match status" value="1"/>
</dbReference>
<dbReference type="SUPFAM" id="SSF54791">
    <property type="entry name" value="Eukaryotic type KH-domain (KH-domain type I)"/>
    <property type="match status" value="1"/>
</dbReference>
<dbReference type="Gene3D" id="1.10.3210.10">
    <property type="entry name" value="Hypothetical protein af1432"/>
    <property type="match status" value="1"/>
</dbReference>
<evidence type="ECO:0000256" key="3">
    <source>
        <dbReference type="ARBA" id="ARBA00022759"/>
    </source>
</evidence>
<dbReference type="GO" id="GO:0003723">
    <property type="term" value="F:RNA binding"/>
    <property type="evidence" value="ECO:0007669"/>
    <property type="project" value="UniProtKB-UniRule"/>
</dbReference>
<sequence>MLNEILLGGAIATVSGVVGFLISKKITGANFDVYVEQAVAKAKAIENEAQTLLERAKLKAREIEHEAQKAFESAKERARADFAQREDELLRKEQSLKRLIQDEEKNIQNELNRIKAQKVNLERNEKSLASLKKKYEEKIDEAVHTIEHSAGMTQEEAKKILLDKIEEKARGEIAHIVRKYENEARQEGERKANFILAQATSRFAGDFASERLTNLVHLESDELKGRIIGKEGRNIKALETLLGVDIIIDDTPNAILVSSFNLYRRAIATKTLQLLIEDGRIQPARIEEIFKKVSEEFESKILTEGEELIAEMNIGVMHPELMKLIGRLRYRASYGQNALAHTLEVAHLAGIMAAEMGGDPILAKRAGLLHDIGKALTHDMDGNHVDLGAQICRRYNEDEVVINAIYAHHGQQEINSIECGAVCAADALSAARPGARREVLESFLKRVTEIEDIASRHSGVKQAYAINAGREVRVIVNATLVNDDESILMAREIAKEIEERVQYPGEIKVNVIRESRAVEFAK</sequence>
<feature type="domain" description="HD" evidence="11">
    <location>
        <begin position="338"/>
        <end position="431"/>
    </location>
</feature>
<proteinExistence type="inferred from homology"/>
<keyword evidence="5 8" id="KW-0694">RNA-binding</keyword>
<keyword evidence="4 8" id="KW-0378">Hydrolase</keyword>
<dbReference type="GO" id="GO:0005886">
    <property type="term" value="C:plasma membrane"/>
    <property type="evidence" value="ECO:0007669"/>
    <property type="project" value="UniProtKB-UniRule"/>
</dbReference>
<dbReference type="SUPFAM" id="SSF109604">
    <property type="entry name" value="HD-domain/PDEase-like"/>
    <property type="match status" value="1"/>
</dbReference>
<dbReference type="GO" id="GO:0004521">
    <property type="term" value="F:RNA endonuclease activity"/>
    <property type="evidence" value="ECO:0007669"/>
    <property type="project" value="UniProtKB-UniRule"/>
</dbReference>
<evidence type="ECO:0000256" key="7">
    <source>
        <dbReference type="ARBA" id="ARBA00023136"/>
    </source>
</evidence>
<dbReference type="KEGG" id="ssei:FJR45_07675"/>
<dbReference type="InterPro" id="IPR004088">
    <property type="entry name" value="KH_dom_type_1"/>
</dbReference>
<evidence type="ECO:0000256" key="2">
    <source>
        <dbReference type="ARBA" id="ARBA00022722"/>
    </source>
</evidence>
<keyword evidence="2 8" id="KW-0540">Nuclease</keyword>
<protein>
    <recommendedName>
        <fullName evidence="8 9">Ribonuclease Y</fullName>
        <shortName evidence="8">RNase Y</shortName>
        <ecNumber evidence="8 9">3.1.-.-</ecNumber>
    </recommendedName>
</protein>
<evidence type="ECO:0000256" key="4">
    <source>
        <dbReference type="ARBA" id="ARBA00022801"/>
    </source>
</evidence>
<dbReference type="Proteomes" id="UP000593719">
    <property type="component" value="Chromosome"/>
</dbReference>
<comment type="similarity">
    <text evidence="8">Belongs to the RNase Y family.</text>
</comment>
<evidence type="ECO:0000313" key="12">
    <source>
        <dbReference type="EMBL" id="QOP43836.1"/>
    </source>
</evidence>
<dbReference type="CDD" id="cd00077">
    <property type="entry name" value="HDc"/>
    <property type="match status" value="1"/>
</dbReference>